<feature type="region of interest" description="Disordered" evidence="1">
    <location>
        <begin position="62"/>
        <end position="168"/>
    </location>
</feature>
<dbReference type="InterPro" id="IPR036680">
    <property type="entry name" value="SPOR-like_sf"/>
</dbReference>
<name>W0SMB7_9PROT</name>
<dbReference type="AlphaFoldDB" id="W0SMB7"/>
<evidence type="ECO:0000259" key="3">
    <source>
        <dbReference type="Pfam" id="PF05036"/>
    </source>
</evidence>
<dbReference type="Proteomes" id="UP000031637">
    <property type="component" value="Chromosome"/>
</dbReference>
<feature type="domain" description="SPOR" evidence="3">
    <location>
        <begin position="178"/>
        <end position="237"/>
    </location>
</feature>
<feature type="compositionally biased region" description="Low complexity" evidence="1">
    <location>
        <begin position="62"/>
        <end position="83"/>
    </location>
</feature>
<evidence type="ECO:0000256" key="2">
    <source>
        <dbReference type="SAM" id="Phobius"/>
    </source>
</evidence>
<dbReference type="RefSeq" id="WP_052473705.1">
    <property type="nucleotide sequence ID" value="NZ_AP012547.1"/>
</dbReference>
<keyword evidence="5" id="KW-1185">Reference proteome</keyword>
<proteinExistence type="predicted"/>
<sequence length="245" mass="25526">MNDTPIPETDSTADDALKRRLLNRIAIAAVMVVGLLGSLAMFDAIYAPSHPVATKVAALPPRQETPPAAEPAAVAEAKPGEPAAETKPESAEIGKAEEKAVPEGTASPGAPPLLPLPPEKPLTKPATSKPASIRPSEPVPPAVSPAARPEPARELAQSHAAPRRAAPLRPLTQAVERQYAVQMGVFSNVANAEDLRAKLELHGIPSTIEARVHAGPFATREEASAARAKLKELGLDGGLLVTMKK</sequence>
<keyword evidence="2" id="KW-0812">Transmembrane</keyword>
<dbReference type="Gene3D" id="3.30.70.1070">
    <property type="entry name" value="Sporulation related repeat"/>
    <property type="match status" value="1"/>
</dbReference>
<keyword evidence="2" id="KW-0472">Membrane</keyword>
<organism evidence="4 5">
    <name type="scientific">Sulfuritalea hydrogenivorans sk43H</name>
    <dbReference type="NCBI Taxonomy" id="1223802"/>
    <lineage>
        <taxon>Bacteria</taxon>
        <taxon>Pseudomonadati</taxon>
        <taxon>Pseudomonadota</taxon>
        <taxon>Betaproteobacteria</taxon>
        <taxon>Nitrosomonadales</taxon>
        <taxon>Sterolibacteriaceae</taxon>
        <taxon>Sulfuritalea</taxon>
    </lineage>
</organism>
<dbReference type="GO" id="GO:0042834">
    <property type="term" value="F:peptidoglycan binding"/>
    <property type="evidence" value="ECO:0007669"/>
    <property type="project" value="InterPro"/>
</dbReference>
<dbReference type="KEGG" id="shd:SUTH_03160"/>
<feature type="compositionally biased region" description="Pro residues" evidence="1">
    <location>
        <begin position="109"/>
        <end position="120"/>
    </location>
</feature>
<feature type="compositionally biased region" description="Basic and acidic residues" evidence="1">
    <location>
        <begin position="84"/>
        <end position="101"/>
    </location>
</feature>
<protein>
    <submittedName>
        <fullName evidence="4">Putative sporulation related protein</fullName>
    </submittedName>
</protein>
<dbReference type="STRING" id="1223802.SUTH_03160"/>
<dbReference type="OrthoDB" id="5298834at2"/>
<feature type="transmembrane region" description="Helical" evidence="2">
    <location>
        <begin position="21"/>
        <end position="42"/>
    </location>
</feature>
<dbReference type="Pfam" id="PF05036">
    <property type="entry name" value="SPOR"/>
    <property type="match status" value="1"/>
</dbReference>
<evidence type="ECO:0000313" key="5">
    <source>
        <dbReference type="Proteomes" id="UP000031637"/>
    </source>
</evidence>
<keyword evidence="2" id="KW-1133">Transmembrane helix</keyword>
<accession>W0SMB7</accession>
<dbReference type="SUPFAM" id="SSF110997">
    <property type="entry name" value="Sporulation related repeat"/>
    <property type="match status" value="1"/>
</dbReference>
<dbReference type="InterPro" id="IPR007730">
    <property type="entry name" value="SPOR-like_dom"/>
</dbReference>
<reference evidence="4 5" key="1">
    <citation type="journal article" date="2014" name="Syst. Appl. Microbiol.">
        <title>Complete genomes of freshwater sulfur oxidizers Sulfuricella denitrificans skB26 and Sulfuritalea hydrogenivorans sk43H: genetic insights into the sulfur oxidation pathway of betaproteobacteria.</title>
        <authorList>
            <person name="Watanabe T."/>
            <person name="Kojima H."/>
            <person name="Fukui M."/>
        </authorList>
    </citation>
    <scope>NUCLEOTIDE SEQUENCE [LARGE SCALE GENOMIC DNA]</scope>
    <source>
        <strain evidence="4">DSM22779</strain>
    </source>
</reference>
<evidence type="ECO:0000256" key="1">
    <source>
        <dbReference type="SAM" id="MobiDB-lite"/>
    </source>
</evidence>
<evidence type="ECO:0000313" key="4">
    <source>
        <dbReference type="EMBL" id="BAO30933.1"/>
    </source>
</evidence>
<dbReference type="EMBL" id="AP012547">
    <property type="protein sequence ID" value="BAO30933.1"/>
    <property type="molecule type" value="Genomic_DNA"/>
</dbReference>
<dbReference type="HOGENOM" id="CLU_1133131_0_0_4"/>
<gene>
    <name evidence="4" type="ORF">SUTH_03160</name>
</gene>